<dbReference type="GeneID" id="11522855"/>
<name>G2RDC1_THETT</name>
<dbReference type="KEGG" id="ttt:THITE_2070552"/>
<dbReference type="AlphaFoldDB" id="G2RDC1"/>
<dbReference type="HOGENOM" id="CLU_027503_1_0_1"/>
<feature type="coiled-coil region" evidence="1">
    <location>
        <begin position="419"/>
        <end position="446"/>
    </location>
</feature>
<gene>
    <name evidence="2" type="ORF">THITE_2070552</name>
</gene>
<evidence type="ECO:0000313" key="3">
    <source>
        <dbReference type="Proteomes" id="UP000008181"/>
    </source>
</evidence>
<accession>G2RDC1</accession>
<dbReference type="EMBL" id="CP003013">
    <property type="protein sequence ID" value="AEO70760.1"/>
    <property type="molecule type" value="Genomic_DNA"/>
</dbReference>
<proteinExistence type="predicted"/>
<dbReference type="OrthoDB" id="5413531at2759"/>
<protein>
    <submittedName>
        <fullName evidence="2">Uncharacterized protein</fullName>
    </submittedName>
</protein>
<evidence type="ECO:0000256" key="1">
    <source>
        <dbReference type="SAM" id="Coils"/>
    </source>
</evidence>
<dbReference type="Proteomes" id="UP000008181">
    <property type="component" value="Chromosome 5"/>
</dbReference>
<keyword evidence="1" id="KW-0175">Coiled coil</keyword>
<reference evidence="2 3" key="1">
    <citation type="journal article" date="2011" name="Nat. Biotechnol.">
        <title>Comparative genomic analysis of the thermophilic biomass-degrading fungi Myceliophthora thermophila and Thielavia terrestris.</title>
        <authorList>
            <person name="Berka R.M."/>
            <person name="Grigoriev I.V."/>
            <person name="Otillar R."/>
            <person name="Salamov A."/>
            <person name="Grimwood J."/>
            <person name="Reid I."/>
            <person name="Ishmael N."/>
            <person name="John T."/>
            <person name="Darmond C."/>
            <person name="Moisan M.-C."/>
            <person name="Henrissat B."/>
            <person name="Coutinho P.M."/>
            <person name="Lombard V."/>
            <person name="Natvig D.O."/>
            <person name="Lindquist E."/>
            <person name="Schmutz J."/>
            <person name="Lucas S."/>
            <person name="Harris P."/>
            <person name="Powlowski J."/>
            <person name="Bellemare A."/>
            <person name="Taylor D."/>
            <person name="Butler G."/>
            <person name="de Vries R.P."/>
            <person name="Allijn I.E."/>
            <person name="van den Brink J."/>
            <person name="Ushinsky S."/>
            <person name="Storms R."/>
            <person name="Powell A.J."/>
            <person name="Paulsen I.T."/>
            <person name="Elbourne L.D.H."/>
            <person name="Baker S.E."/>
            <person name="Magnuson J."/>
            <person name="LaBoissiere S."/>
            <person name="Clutterbuck A.J."/>
            <person name="Martinez D."/>
            <person name="Wogulis M."/>
            <person name="de Leon A.L."/>
            <person name="Rey M.W."/>
            <person name="Tsang A."/>
        </authorList>
    </citation>
    <scope>NUCLEOTIDE SEQUENCE [LARGE SCALE GENOMIC DNA]</scope>
    <source>
        <strain evidence="3">ATCC 38088 / NRRL 8126</strain>
    </source>
</reference>
<sequence length="462" mass="51139">MANLNLKAVPAHLAEHEDDDHAAQRGYIKGTDFALPYFSQWSRLHEADVNDGLLRHVNCGYLSTHGVPPTLLALKQHAQSLCVLIHALNPTLKSGEIAAGGRRGAGEAADDPLAIKYELNDAFDFLTDLSVPYTNDDPDHHKPLMALVNEVRGRHEAHGTTYHCPFAETKPRGKGEKQKPYANHHALIMHANACLERLDHEFSSTGGLMSLLPNPPAADAENTDLANARNSLLGQWLLFTQHLVARMHELERAYGNALDALAGEAAVPHQHLSALGPDARSVGREIAYPQDRWVLVNAGDDVFAYVHQLLDKQEALAQAREQVWRRNGAAGERVWQRERGGRDYARGIVPVDLVTRFYRLAGRGRQSTLFVLPAWEHHPGVAHTRALEAQPTVVACPQPKFPARATELEKRYTARLEAAQRAELENLRLRAEADDARAQAALLARQNEWLAKTRDALMLAVG</sequence>
<keyword evidence="3" id="KW-1185">Reference proteome</keyword>
<evidence type="ECO:0000313" key="2">
    <source>
        <dbReference type="EMBL" id="AEO70760.1"/>
    </source>
</evidence>
<dbReference type="eggNOG" id="ENOG502RJCD">
    <property type="taxonomic scope" value="Eukaryota"/>
</dbReference>
<feature type="non-terminal residue" evidence="2">
    <location>
        <position position="462"/>
    </location>
</feature>
<organism evidence="2 3">
    <name type="scientific">Thermothielavioides terrestris (strain ATCC 38088 / NRRL 8126)</name>
    <name type="common">Thielavia terrestris</name>
    <dbReference type="NCBI Taxonomy" id="578455"/>
    <lineage>
        <taxon>Eukaryota</taxon>
        <taxon>Fungi</taxon>
        <taxon>Dikarya</taxon>
        <taxon>Ascomycota</taxon>
        <taxon>Pezizomycotina</taxon>
        <taxon>Sordariomycetes</taxon>
        <taxon>Sordariomycetidae</taxon>
        <taxon>Sordariales</taxon>
        <taxon>Chaetomiaceae</taxon>
        <taxon>Thermothielavioides</taxon>
        <taxon>Thermothielavioides terrestris</taxon>
    </lineage>
</organism>
<dbReference type="RefSeq" id="XP_003657096.1">
    <property type="nucleotide sequence ID" value="XM_003657048.1"/>
</dbReference>